<reference evidence="1" key="1">
    <citation type="submission" date="2024-05" db="EMBL/GenBank/DDBJ databases">
        <title>30 novel species of actinomycetes from the DSMZ collection.</title>
        <authorList>
            <person name="Nouioui I."/>
        </authorList>
    </citation>
    <scope>NUCLEOTIDE SEQUENCE</scope>
    <source>
        <strain evidence="1">DSM 40712</strain>
    </source>
</reference>
<evidence type="ECO:0000313" key="2">
    <source>
        <dbReference type="Proteomes" id="UP001180724"/>
    </source>
</evidence>
<evidence type="ECO:0000313" key="1">
    <source>
        <dbReference type="EMBL" id="MDT0614433.1"/>
    </source>
</evidence>
<keyword evidence="2" id="KW-1185">Reference proteome</keyword>
<comment type="caution">
    <text evidence="1">The sequence shown here is derived from an EMBL/GenBank/DDBJ whole genome shotgun (WGS) entry which is preliminary data.</text>
</comment>
<sequence length="117" mass="12484">MTAAVTRTRLERVRASVGIASLALQQIEDDLRAADVDQEELAAILRELIEDTDPPGGFMAAVAQLLTAAACRAEQVEPDRDGDASCPLHEAAALITDDAGQRLIWAARALHPQQGDI</sequence>
<evidence type="ECO:0008006" key="3">
    <source>
        <dbReference type="Google" id="ProtNLM"/>
    </source>
</evidence>
<dbReference type="EMBL" id="JAVRFH010000040">
    <property type="protein sequence ID" value="MDT0614433.1"/>
    <property type="molecule type" value="Genomic_DNA"/>
</dbReference>
<name>A0ABU3AWY4_9ACTN</name>
<accession>A0ABU3AWY4</accession>
<dbReference type="Proteomes" id="UP001180724">
    <property type="component" value="Unassembled WGS sequence"/>
</dbReference>
<dbReference type="RefSeq" id="WP_311579289.1">
    <property type="nucleotide sequence ID" value="NZ_JAVRFH010000040.1"/>
</dbReference>
<proteinExistence type="predicted"/>
<protein>
    <recommendedName>
        <fullName evidence="3">ANTAR domain-containing protein</fullName>
    </recommendedName>
</protein>
<organism evidence="1 2">
    <name type="scientific">Streptomyces lancefieldiae</name>
    <dbReference type="NCBI Taxonomy" id="3075520"/>
    <lineage>
        <taxon>Bacteria</taxon>
        <taxon>Bacillati</taxon>
        <taxon>Actinomycetota</taxon>
        <taxon>Actinomycetes</taxon>
        <taxon>Kitasatosporales</taxon>
        <taxon>Streptomycetaceae</taxon>
        <taxon>Streptomyces</taxon>
    </lineage>
</organism>
<gene>
    <name evidence="1" type="ORF">RM812_30120</name>
</gene>